<dbReference type="STRING" id="379508.A5DXT3"/>
<dbReference type="InterPro" id="IPR036028">
    <property type="entry name" value="SH3-like_dom_sf"/>
</dbReference>
<dbReference type="PROSITE" id="PS50002">
    <property type="entry name" value="SH3"/>
    <property type="match status" value="1"/>
</dbReference>
<dbReference type="Pfam" id="PF00018">
    <property type="entry name" value="SH3_1"/>
    <property type="match status" value="1"/>
</dbReference>
<dbReference type="AlphaFoldDB" id="A5DXT3"/>
<dbReference type="PRINTS" id="PR00452">
    <property type="entry name" value="SH3DOMAIN"/>
</dbReference>
<reference evidence="4 5" key="1">
    <citation type="journal article" date="2009" name="Nature">
        <title>Evolution of pathogenicity and sexual reproduction in eight Candida genomes.</title>
        <authorList>
            <person name="Butler G."/>
            <person name="Rasmussen M.D."/>
            <person name="Lin M.F."/>
            <person name="Santos M.A."/>
            <person name="Sakthikumar S."/>
            <person name="Munro C.A."/>
            <person name="Rheinbay E."/>
            <person name="Grabherr M."/>
            <person name="Forche A."/>
            <person name="Reedy J.L."/>
            <person name="Agrafioti I."/>
            <person name="Arnaud M.B."/>
            <person name="Bates S."/>
            <person name="Brown A.J."/>
            <person name="Brunke S."/>
            <person name="Costanzo M.C."/>
            <person name="Fitzpatrick D.A."/>
            <person name="de Groot P.W."/>
            <person name="Harris D."/>
            <person name="Hoyer L.L."/>
            <person name="Hube B."/>
            <person name="Klis F.M."/>
            <person name="Kodira C."/>
            <person name="Lennard N."/>
            <person name="Logue M.E."/>
            <person name="Martin R."/>
            <person name="Neiman A.M."/>
            <person name="Nikolaou E."/>
            <person name="Quail M.A."/>
            <person name="Quinn J."/>
            <person name="Santos M.C."/>
            <person name="Schmitzberger F.F."/>
            <person name="Sherlock G."/>
            <person name="Shah P."/>
            <person name="Silverstein K.A."/>
            <person name="Skrzypek M.S."/>
            <person name="Soll D."/>
            <person name="Staggs R."/>
            <person name="Stansfield I."/>
            <person name="Stumpf M.P."/>
            <person name="Sudbery P.E."/>
            <person name="Srikantha T."/>
            <person name="Zeng Q."/>
            <person name="Berman J."/>
            <person name="Berriman M."/>
            <person name="Heitman J."/>
            <person name="Gow N.A."/>
            <person name="Lorenz M.C."/>
            <person name="Birren B.W."/>
            <person name="Kellis M."/>
            <person name="Cuomo C.A."/>
        </authorList>
    </citation>
    <scope>NUCLEOTIDE SEQUENCE [LARGE SCALE GENOMIC DNA]</scope>
    <source>
        <strain evidence="5">ATCC 11503 / BCRC 21390 / CBS 2605 / JCM 1781 / NBRC 1676 / NRRL YB-4239</strain>
    </source>
</reference>
<evidence type="ECO:0000256" key="2">
    <source>
        <dbReference type="PROSITE-ProRule" id="PRU00192"/>
    </source>
</evidence>
<dbReference type="SUPFAM" id="SSF50044">
    <property type="entry name" value="SH3-domain"/>
    <property type="match status" value="1"/>
</dbReference>
<accession>A5DXT3</accession>
<proteinExistence type="predicted"/>
<dbReference type="VEuPathDB" id="FungiDB:LELG_02170"/>
<evidence type="ECO:0000259" key="3">
    <source>
        <dbReference type="PROSITE" id="PS50002"/>
    </source>
</evidence>
<dbReference type="Gene3D" id="2.30.30.40">
    <property type="entry name" value="SH3 Domains"/>
    <property type="match status" value="1"/>
</dbReference>
<organism evidence="4 5">
    <name type="scientific">Lodderomyces elongisporus (strain ATCC 11503 / CBS 2605 / JCM 1781 / NBRC 1676 / NRRL YB-4239)</name>
    <name type="common">Yeast</name>
    <name type="synonym">Saccharomyces elongisporus</name>
    <dbReference type="NCBI Taxonomy" id="379508"/>
    <lineage>
        <taxon>Eukaryota</taxon>
        <taxon>Fungi</taxon>
        <taxon>Dikarya</taxon>
        <taxon>Ascomycota</taxon>
        <taxon>Saccharomycotina</taxon>
        <taxon>Pichiomycetes</taxon>
        <taxon>Debaryomycetaceae</taxon>
        <taxon>Candida/Lodderomyces clade</taxon>
        <taxon>Lodderomyces</taxon>
    </lineage>
</organism>
<dbReference type="InParanoid" id="A5DXT3"/>
<dbReference type="Proteomes" id="UP000001996">
    <property type="component" value="Unassembled WGS sequence"/>
</dbReference>
<feature type="domain" description="SH3" evidence="3">
    <location>
        <begin position="29"/>
        <end position="93"/>
    </location>
</feature>
<dbReference type="SMART" id="SM00326">
    <property type="entry name" value="SH3"/>
    <property type="match status" value="1"/>
</dbReference>
<protein>
    <recommendedName>
        <fullName evidence="3">SH3 domain-containing protein</fullName>
    </recommendedName>
</protein>
<dbReference type="EMBL" id="CH981525">
    <property type="protein sequence ID" value="EDK43991.1"/>
    <property type="molecule type" value="Genomic_DNA"/>
</dbReference>
<dbReference type="HOGENOM" id="CLU_2055247_0_0_1"/>
<evidence type="ECO:0000313" key="5">
    <source>
        <dbReference type="Proteomes" id="UP000001996"/>
    </source>
</evidence>
<dbReference type="GO" id="GO:0030447">
    <property type="term" value="P:filamentous growth"/>
    <property type="evidence" value="ECO:0007669"/>
    <property type="project" value="UniProtKB-ARBA"/>
</dbReference>
<name>A5DXT3_LODEL</name>
<keyword evidence="5" id="KW-1185">Reference proteome</keyword>
<evidence type="ECO:0000313" key="4">
    <source>
        <dbReference type="EMBL" id="EDK43991.1"/>
    </source>
</evidence>
<sequence>MVLKLGLPEEIAPDAIPSNYKSNPLDKLKSVDTVIALYDFSGTNSSHLSLTLGDTIHVLAKSASGWWDGVIIENTGRLYRGWFPHSYVRSVNYVQPVLKKLKDNKELDSLTAANTAANVL</sequence>
<dbReference type="eggNOG" id="KOG3417">
    <property type="taxonomic scope" value="Eukaryota"/>
</dbReference>
<dbReference type="CDD" id="cd11883">
    <property type="entry name" value="SH3_Sdc25"/>
    <property type="match status" value="1"/>
</dbReference>
<keyword evidence="1 2" id="KW-0728">SH3 domain</keyword>
<evidence type="ECO:0000256" key="1">
    <source>
        <dbReference type="ARBA" id="ARBA00022443"/>
    </source>
</evidence>
<gene>
    <name evidence="4" type="ORF">LELG_02170</name>
</gene>
<dbReference type="OrthoDB" id="10255964at2759"/>
<feature type="non-terminal residue" evidence="4">
    <location>
        <position position="120"/>
    </location>
</feature>
<dbReference type="InterPro" id="IPR001452">
    <property type="entry name" value="SH3_domain"/>
</dbReference>